<feature type="region of interest" description="Disordered" evidence="2">
    <location>
        <begin position="165"/>
        <end position="190"/>
    </location>
</feature>
<feature type="compositionally biased region" description="Basic and acidic residues" evidence="2">
    <location>
        <begin position="30"/>
        <end position="41"/>
    </location>
</feature>
<comment type="caution">
    <text evidence="3">The sequence shown here is derived from an EMBL/GenBank/DDBJ whole genome shotgun (WGS) entry which is preliminary data.</text>
</comment>
<feature type="region of interest" description="Disordered" evidence="2">
    <location>
        <begin position="779"/>
        <end position="854"/>
    </location>
</feature>
<dbReference type="EMBL" id="MU070577">
    <property type="protein sequence ID" value="KAF5827158.1"/>
    <property type="molecule type" value="Genomic_DNA"/>
</dbReference>
<feature type="compositionally biased region" description="Gly residues" evidence="2">
    <location>
        <begin position="1091"/>
        <end position="1115"/>
    </location>
</feature>
<feature type="compositionally biased region" description="Polar residues" evidence="2">
    <location>
        <begin position="830"/>
        <end position="839"/>
    </location>
</feature>
<feature type="region of interest" description="Disordered" evidence="2">
    <location>
        <begin position="431"/>
        <end position="583"/>
    </location>
</feature>
<feature type="compositionally biased region" description="Polar residues" evidence="2">
    <location>
        <begin position="563"/>
        <end position="573"/>
    </location>
</feature>
<feature type="compositionally biased region" description="Basic and acidic residues" evidence="2">
    <location>
        <begin position="843"/>
        <end position="854"/>
    </location>
</feature>
<feature type="compositionally biased region" description="Polar residues" evidence="2">
    <location>
        <begin position="1201"/>
        <end position="1215"/>
    </location>
</feature>
<dbReference type="PANTHER" id="PTHR23159">
    <property type="entry name" value="CENTROSOMAL PROTEIN 2"/>
    <property type="match status" value="1"/>
</dbReference>
<feature type="compositionally biased region" description="Low complexity" evidence="2">
    <location>
        <begin position="464"/>
        <end position="473"/>
    </location>
</feature>
<dbReference type="PANTHER" id="PTHR23159:SF31">
    <property type="entry name" value="CENTROSOME-ASSOCIATED PROTEIN CEP250 ISOFORM X1"/>
    <property type="match status" value="1"/>
</dbReference>
<feature type="compositionally biased region" description="Low complexity" evidence="2">
    <location>
        <begin position="786"/>
        <end position="820"/>
    </location>
</feature>
<feature type="compositionally biased region" description="Pro residues" evidence="2">
    <location>
        <begin position="474"/>
        <end position="496"/>
    </location>
</feature>
<keyword evidence="4" id="KW-1185">Reference proteome</keyword>
<organism evidence="3 4">
    <name type="scientific">Dunaliella salina</name>
    <name type="common">Green alga</name>
    <name type="synonym">Protococcus salinus</name>
    <dbReference type="NCBI Taxonomy" id="3046"/>
    <lineage>
        <taxon>Eukaryota</taxon>
        <taxon>Viridiplantae</taxon>
        <taxon>Chlorophyta</taxon>
        <taxon>core chlorophytes</taxon>
        <taxon>Chlorophyceae</taxon>
        <taxon>CS clade</taxon>
        <taxon>Chlamydomonadales</taxon>
        <taxon>Dunaliellaceae</taxon>
        <taxon>Dunaliella</taxon>
    </lineage>
</organism>
<feature type="coiled-coil region" evidence="1">
    <location>
        <begin position="338"/>
        <end position="365"/>
    </location>
</feature>
<feature type="compositionally biased region" description="Pro residues" evidence="2">
    <location>
        <begin position="608"/>
        <end position="623"/>
    </location>
</feature>
<feature type="region of interest" description="Disordered" evidence="2">
    <location>
        <begin position="988"/>
        <end position="1019"/>
    </location>
</feature>
<feature type="compositionally biased region" description="Low complexity" evidence="2">
    <location>
        <begin position="1036"/>
        <end position="1055"/>
    </location>
</feature>
<reference evidence="3" key="1">
    <citation type="submission" date="2017-08" db="EMBL/GenBank/DDBJ databases">
        <authorList>
            <person name="Polle J.E."/>
            <person name="Barry K."/>
            <person name="Cushman J."/>
            <person name="Schmutz J."/>
            <person name="Tran D."/>
            <person name="Hathwaick L.T."/>
            <person name="Yim W.C."/>
            <person name="Jenkins J."/>
            <person name="Mckie-Krisberg Z.M."/>
            <person name="Prochnik S."/>
            <person name="Lindquist E."/>
            <person name="Dockter R.B."/>
            <person name="Adam C."/>
            <person name="Molina H."/>
            <person name="Bunkerborg J."/>
            <person name="Jin E."/>
            <person name="Buchheim M."/>
            <person name="Magnuson J."/>
        </authorList>
    </citation>
    <scope>NUCLEOTIDE SEQUENCE</scope>
    <source>
        <strain evidence="3">CCAP 19/18</strain>
    </source>
</reference>
<evidence type="ECO:0000313" key="3">
    <source>
        <dbReference type="EMBL" id="KAF5827158.1"/>
    </source>
</evidence>
<feature type="region of interest" description="Disordered" evidence="2">
    <location>
        <begin position="1032"/>
        <end position="1148"/>
    </location>
</feature>
<keyword evidence="1" id="KW-0175">Coiled coil</keyword>
<feature type="compositionally biased region" description="Low complexity" evidence="2">
    <location>
        <begin position="1131"/>
        <end position="1148"/>
    </location>
</feature>
<evidence type="ECO:0000313" key="4">
    <source>
        <dbReference type="Proteomes" id="UP000815325"/>
    </source>
</evidence>
<feature type="compositionally biased region" description="Low complexity" evidence="2">
    <location>
        <begin position="42"/>
        <end position="53"/>
    </location>
</feature>
<evidence type="ECO:0000256" key="1">
    <source>
        <dbReference type="SAM" id="Coils"/>
    </source>
</evidence>
<protein>
    <submittedName>
        <fullName evidence="3">Uncharacterized protein</fullName>
    </submittedName>
</protein>
<accession>A0ABQ7FXS0</accession>
<feature type="compositionally biased region" description="Low complexity" evidence="2">
    <location>
        <begin position="1227"/>
        <end position="1241"/>
    </location>
</feature>
<feature type="compositionally biased region" description="Gly residues" evidence="2">
    <location>
        <begin position="1056"/>
        <end position="1070"/>
    </location>
</feature>
<gene>
    <name evidence="3" type="ORF">DUNSADRAFT_1234</name>
</gene>
<feature type="region of interest" description="Disordered" evidence="2">
    <location>
        <begin position="600"/>
        <end position="671"/>
    </location>
</feature>
<feature type="region of interest" description="Disordered" evidence="2">
    <location>
        <begin position="30"/>
        <end position="57"/>
    </location>
</feature>
<dbReference type="Proteomes" id="UP000815325">
    <property type="component" value="Unassembled WGS sequence"/>
</dbReference>
<feature type="region of interest" description="Disordered" evidence="2">
    <location>
        <begin position="1186"/>
        <end position="1253"/>
    </location>
</feature>
<proteinExistence type="predicted"/>
<evidence type="ECO:0000256" key="2">
    <source>
        <dbReference type="SAM" id="MobiDB-lite"/>
    </source>
</evidence>
<sequence>MAATSARDPLKEAEARVRALTREVGALREDLRRETKRRERAVSQSQEAEAARSSTEHKLHELTYANRKLAAEVEAAQTAAKAAGERDRRALRTLREGLAEVEGAVAQRAERGSLQVASAFGHVNTLRAMLLSCGPSGSAPVLPHALANSVTHTLADIIRGLSALTGRKDGPDTGGGGGNLDQQKHQQPSWPSIKEAGAALLSGAKIDLEKEGLRDEVHRLRVQLRTLVEEQSGTANAAALSLQSQLRSYMADAETTQASEADALRARLAALQADLAAAEGICKESAATTEALGTEVRAQAARAEQAESAWSSMLTQFKGQSEEAEALRVEVGQLHQALQAMGHEGKALQAELERLQDRLHAAEAAGAGDAAVVAKLRLGQDAALNQALLVEREAQLAKCQAQLASQATHLASLQATITAQNEDMTRALSLVTQGNPHHPPPSLTKAKRAASSPNPHPHLSHRNLQQPLQEPQPLTHPPPQPLQQPPQTCPPSPPVLPQQTHEHRHYHHPPQHPPQQDLLLGVGQGQGGSSSPRAPAEPHLLPGHASPGALPPRTAAACPASAQGLQSLQSTSFRGPASPEPINPQQELQQLLQLQQERQQGMLAAHAHPPPPQPPPFPPPPLVPDRAWAASPQLAPGMQAGATQQPTPRHHIYSPTAENAPHSASLGHLHHHHHNNYDCDLGGSSNQPAAHAAPFLDSRLTQRSPLAPSGAHPRPLTSVPANAAAPVEARALQPLSPAATATLSPPPAAVPKGAVLRAESWGSHASSDKENAPAQDILFPRHPGLHQTTASTSPQTQPLPSPHLQEPSLLLPPQLPPQQGGTLGIGGPTAAQQQASEPWSSSHQDRDSRHRDGTYLEMVPPSSRGGIGFNPTAPVGPTQLQAPALWSSYKDWGSRHREGGHLGAGGGHLGAGAGRHIEAGAGGHLRAGSTVGHLGAGAGGHFEAGAGRHLEAGAGGHLRAGSAAGHLGAGQATGAGAGGHLGGGPAAALGAGHARSCHSSPNNAAAGAEVEGLTQPPQPDRRLHALVDQLRSSRVASAAQQRTQGQGSSSSHGSSAPGGVGEQLGMGGLHTGRSLSPHTDRAASWPATGQGVVGSSGGSGNSNGGSGGGGSGGFGSIATASTGESRSPAVPGAALPPSSTTATAAGVANEAASAPKDCISSVWRRSGNHEQRPSHAFPHLSLDHSAHQGAAAQMPLPDRQPLSTLRPPSSNTPIGSIQGLPGQGVTSPASSCSSSSPSCAAGAQGPLPATAPAVSKARHTGALPACSFSFRNREGVKWADQEGAQPALGPGNGCSSAESHLATDLQLHMRTLDSEIEALGASLTAAARNAGVAAT</sequence>
<name>A0ABQ7FXS0_DUNSA</name>